<evidence type="ECO:0000259" key="2">
    <source>
        <dbReference type="Pfam" id="PF00089"/>
    </source>
</evidence>
<reference evidence="3" key="2">
    <citation type="submission" date="2014-03" db="EMBL/GenBank/DDBJ databases">
        <title>The whipworm genome and dual-species transcriptomics of an intimate host-pathogen interaction.</title>
        <authorList>
            <person name="Foth B.J."/>
            <person name="Tsai I.J."/>
            <person name="Reid A.J."/>
            <person name="Bancroft A.J."/>
            <person name="Nichol S."/>
            <person name="Tracey A."/>
            <person name="Holroyd N."/>
            <person name="Cotton J.A."/>
            <person name="Stanley E.J."/>
            <person name="Zarowiecki M."/>
            <person name="Liu J.Z."/>
            <person name="Huckvale T."/>
            <person name="Cooper P.J."/>
            <person name="Grencis R.K."/>
            <person name="Berriman M."/>
        </authorList>
    </citation>
    <scope>NUCLEOTIDE SEQUENCE [LARGE SCALE GENOMIC DNA]</scope>
</reference>
<reference evidence="3" key="1">
    <citation type="submission" date="2014-01" db="EMBL/GenBank/DDBJ databases">
        <authorList>
            <person name="Aslett M."/>
        </authorList>
    </citation>
    <scope>NUCLEOTIDE SEQUENCE</scope>
</reference>
<evidence type="ECO:0000256" key="1">
    <source>
        <dbReference type="SAM" id="SignalP"/>
    </source>
</evidence>
<dbReference type="InterPro" id="IPR009003">
    <property type="entry name" value="Peptidase_S1_PA"/>
</dbReference>
<accession>A0A077YYQ3</accession>
<evidence type="ECO:0000313" key="3">
    <source>
        <dbReference type="EMBL" id="CDW53182.1"/>
    </source>
</evidence>
<dbReference type="GO" id="GO:0006508">
    <property type="term" value="P:proteolysis"/>
    <property type="evidence" value="ECO:0007669"/>
    <property type="project" value="InterPro"/>
</dbReference>
<name>A0A077YYQ3_TRITR</name>
<dbReference type="SUPFAM" id="SSF50494">
    <property type="entry name" value="Trypsin-like serine proteases"/>
    <property type="match status" value="1"/>
</dbReference>
<dbReference type="Gene3D" id="2.40.10.10">
    <property type="entry name" value="Trypsin-like serine proteases"/>
    <property type="match status" value="2"/>
</dbReference>
<dbReference type="EMBL" id="HG805843">
    <property type="protein sequence ID" value="CDW53182.1"/>
    <property type="molecule type" value="Genomic_DNA"/>
</dbReference>
<dbReference type="GO" id="GO:0004252">
    <property type="term" value="F:serine-type endopeptidase activity"/>
    <property type="evidence" value="ECO:0007669"/>
    <property type="project" value="InterPro"/>
</dbReference>
<keyword evidence="1" id="KW-0732">Signal</keyword>
<dbReference type="AlphaFoldDB" id="A0A077YYQ3"/>
<dbReference type="Proteomes" id="UP000030665">
    <property type="component" value="Unassembled WGS sequence"/>
</dbReference>
<gene>
    <name evidence="3" type="ORF">TTRE_0000144501</name>
</gene>
<feature type="domain" description="Peptidase S1" evidence="2">
    <location>
        <begin position="58"/>
        <end position="220"/>
    </location>
</feature>
<dbReference type="InterPro" id="IPR043504">
    <property type="entry name" value="Peptidase_S1_PA_chymotrypsin"/>
</dbReference>
<sequence length="284" mass="30772">MSILPRAAVISLTFLLLAFVGKPKETVDLKSYLVYLVDDKSALLDKVICLGTLIATNATNKSDAVLTTSHCATKIIQGVLKVVSAKEYDNNVTAALKNSKTINATLFQNDVGRNQHGLAVLRLSAPFQLNADTFGINVGSFEDGREARNCFSVRLKEGSLETKSLSLLNATECRKELEHSLVGDSFNQSNQMCAKWTDEETLYTGPTGKTDGAPLVCLGKELIQYGAFLWSANDMTVLISMDSMEAFGTAIEVFVGTQAAAPFVAWATQNSLKALKGKSIFTRR</sequence>
<protein>
    <submittedName>
        <fullName evidence="3">Putative tryptase gamma</fullName>
    </submittedName>
</protein>
<organism evidence="3 4">
    <name type="scientific">Trichuris trichiura</name>
    <name type="common">Whipworm</name>
    <name type="synonym">Trichocephalus trichiurus</name>
    <dbReference type="NCBI Taxonomy" id="36087"/>
    <lineage>
        <taxon>Eukaryota</taxon>
        <taxon>Metazoa</taxon>
        <taxon>Ecdysozoa</taxon>
        <taxon>Nematoda</taxon>
        <taxon>Enoplea</taxon>
        <taxon>Dorylaimia</taxon>
        <taxon>Trichinellida</taxon>
        <taxon>Trichuridae</taxon>
        <taxon>Trichuris</taxon>
    </lineage>
</organism>
<feature type="signal peptide" evidence="1">
    <location>
        <begin position="1"/>
        <end position="23"/>
    </location>
</feature>
<keyword evidence="4" id="KW-1185">Reference proteome</keyword>
<dbReference type="InterPro" id="IPR001254">
    <property type="entry name" value="Trypsin_dom"/>
</dbReference>
<feature type="chain" id="PRO_5001728237" evidence="1">
    <location>
        <begin position="24"/>
        <end position="284"/>
    </location>
</feature>
<dbReference type="OrthoDB" id="10400607at2759"/>
<proteinExistence type="predicted"/>
<dbReference type="Pfam" id="PF00089">
    <property type="entry name" value="Trypsin"/>
    <property type="match status" value="1"/>
</dbReference>
<evidence type="ECO:0000313" key="4">
    <source>
        <dbReference type="Proteomes" id="UP000030665"/>
    </source>
</evidence>